<dbReference type="PANTHER" id="PTHR34406">
    <property type="entry name" value="PROTEIN YCEI"/>
    <property type="match status" value="1"/>
</dbReference>
<protein>
    <submittedName>
        <fullName evidence="2">YceI family protein</fullName>
    </submittedName>
</protein>
<proteinExistence type="predicted"/>
<dbReference type="InterPro" id="IPR007372">
    <property type="entry name" value="Lipid/polyisoprenoid-bd_YceI"/>
</dbReference>
<keyword evidence="3" id="KW-1185">Reference proteome</keyword>
<evidence type="ECO:0000259" key="1">
    <source>
        <dbReference type="SMART" id="SM00867"/>
    </source>
</evidence>
<sequence>MERSNFGFELSTRWGQKLVGRFPRFDGKVVALADGRQQVQLRMYTRDVEIVGHPRYSEWARGDRFFGAQTWPAVVFVSRPYDPETIKRGGALAGELNIRGIARPETLTVQPAACERAGLDCDVVVIGAVRRSDYDMGAFGLAVNDRVVFVLRSRLREAPAESVP</sequence>
<dbReference type="InterPro" id="IPR036761">
    <property type="entry name" value="TTHA0802/YceI-like_sf"/>
</dbReference>
<feature type="domain" description="Lipid/polyisoprenoid-binding YceI-like" evidence="1">
    <location>
        <begin position="2"/>
        <end position="156"/>
    </location>
</feature>
<dbReference type="Pfam" id="PF04264">
    <property type="entry name" value="YceI"/>
    <property type="match status" value="1"/>
</dbReference>
<dbReference type="AlphaFoldDB" id="A0A940X2U1"/>
<evidence type="ECO:0000313" key="2">
    <source>
        <dbReference type="EMBL" id="MBP3984026.1"/>
    </source>
</evidence>
<dbReference type="PANTHER" id="PTHR34406:SF1">
    <property type="entry name" value="PROTEIN YCEI"/>
    <property type="match status" value="1"/>
</dbReference>
<name>A0A940X2U1_9GAMM</name>
<dbReference type="Proteomes" id="UP000673447">
    <property type="component" value="Unassembled WGS sequence"/>
</dbReference>
<dbReference type="SMART" id="SM00867">
    <property type="entry name" value="YceI"/>
    <property type="match status" value="1"/>
</dbReference>
<accession>A0A940X2U1</accession>
<reference evidence="2" key="2">
    <citation type="submission" date="2021-03" db="EMBL/GenBank/DDBJ databases">
        <authorList>
            <person name="Cao W."/>
        </authorList>
    </citation>
    <scope>NUCLEOTIDE SEQUENCE</scope>
    <source>
        <strain evidence="2">110414</strain>
    </source>
</reference>
<dbReference type="Gene3D" id="2.40.128.110">
    <property type="entry name" value="Lipid/polyisoprenoid-binding, YceI-like"/>
    <property type="match status" value="1"/>
</dbReference>
<dbReference type="SUPFAM" id="SSF101874">
    <property type="entry name" value="YceI-like"/>
    <property type="match status" value="1"/>
</dbReference>
<organism evidence="2 3">
    <name type="scientific">Pseudoxanthomonas helianthi</name>
    <dbReference type="NCBI Taxonomy" id="1453541"/>
    <lineage>
        <taxon>Bacteria</taxon>
        <taxon>Pseudomonadati</taxon>
        <taxon>Pseudomonadota</taxon>
        <taxon>Gammaproteobacteria</taxon>
        <taxon>Lysobacterales</taxon>
        <taxon>Lysobacteraceae</taxon>
        <taxon>Pseudoxanthomonas</taxon>
    </lineage>
</organism>
<reference evidence="2" key="1">
    <citation type="journal article" date="2016" name="Int. J. Syst. Evol. Microbiol.">
        <title>Pseudoxanthomonas helianthi sp. nov., isolated from roots of Jerusalem artichoke (Helianthus tuberosus).</title>
        <authorList>
            <person name="Kittiwongwattana C."/>
            <person name="Thawai C."/>
        </authorList>
    </citation>
    <scope>NUCLEOTIDE SEQUENCE</scope>
    <source>
        <strain evidence="2">110414</strain>
    </source>
</reference>
<comment type="caution">
    <text evidence="2">The sequence shown here is derived from an EMBL/GenBank/DDBJ whole genome shotgun (WGS) entry which is preliminary data.</text>
</comment>
<dbReference type="EMBL" id="JAGKTC010000001">
    <property type="protein sequence ID" value="MBP3984026.1"/>
    <property type="molecule type" value="Genomic_DNA"/>
</dbReference>
<evidence type="ECO:0000313" key="3">
    <source>
        <dbReference type="Proteomes" id="UP000673447"/>
    </source>
</evidence>
<gene>
    <name evidence="2" type="ORF">J5837_06255</name>
</gene>